<gene>
    <name evidence="1" type="ORF">DWB61_06660</name>
</gene>
<proteinExistence type="predicted"/>
<evidence type="ECO:0000313" key="2">
    <source>
        <dbReference type="Proteomes" id="UP000285794"/>
    </source>
</evidence>
<name>A0A425Y2S5_9BACT</name>
<sequence>MLPFKSIISILTIIFLVCTKLIGQNTASRNDIIEKMIENIAENSDENLDYTNLLEKFNELYDNPINLNNADKDDLEQLLLLSDYQIQNILDYRKENGLIYSFYELRLLDGFSYSILQKIIPFTSLGIDSQKISIPTKSRAKHFILAKTQRTLEQEEGYKTYYFEEDEPMVPKNNPRYLGNEWKYYTRYKYSSPKKNIEFGFTAENDAGEPFFKGINTNGFDFYSAFVEYKGKGTIRQINIGDYHVKFGQGLSLWSGLGSGKSTFTTQNAKRLQGIKSYHSTDENLFFRGGAIQIQLLKNINLTAFASSKKRDASIENGFTKSIVNTGLHRSYSESEQKDKLDEKVWGSTLLFSLNNVEFGASFLKSQFSPELANNTDDFYKVYDFSGKENHNLSAYYETRYKKIHWYGEVGQSKSGGHAILQGMQLQAHPQLSLEVIYRNYDKDYQALYGNAFGEQSGTQNEEGIYFGAEFHPYPKWTVLAYYDLYEFPWLKYRVSSPTTGRDYLSQIEFNPNKRLSVYFRYKHEIKPENTNDEKIKTPIDISKKQYRLHLSAKLNENWEIRNRLELSEYKKSKKENGYLLYQDLIYHHSQLPFTTSIRYALFDTDSFNTRIYAYENDILYAFSIPAYFNKGSRFYFNFRYKFNRSASLYIRYARTQYSNTKNIGSGKSEISGDTKSEIKLQLKLSL</sequence>
<dbReference type="InterPro" id="IPR010994">
    <property type="entry name" value="RuvA_2-like"/>
</dbReference>
<evidence type="ECO:0008006" key="3">
    <source>
        <dbReference type="Google" id="ProtNLM"/>
    </source>
</evidence>
<dbReference type="Pfam" id="PF12836">
    <property type="entry name" value="HHH_3"/>
    <property type="match status" value="1"/>
</dbReference>
<dbReference type="EMBL" id="QQWG01000005">
    <property type="protein sequence ID" value="RRG22493.1"/>
    <property type="molecule type" value="Genomic_DNA"/>
</dbReference>
<comment type="caution">
    <text evidence="1">The sequence shown here is derived from an EMBL/GenBank/DDBJ whole genome shotgun (WGS) entry which is preliminary data.</text>
</comment>
<dbReference type="OrthoDB" id="9766750at2"/>
<dbReference type="SUPFAM" id="SSF47781">
    <property type="entry name" value="RuvA domain 2-like"/>
    <property type="match status" value="1"/>
</dbReference>
<reference evidence="1 2" key="1">
    <citation type="submission" date="2018-07" db="EMBL/GenBank/DDBJ databases">
        <title>Draft genome sequence of Ancylomarina sp. M1P.</title>
        <authorList>
            <person name="Yadav S."/>
            <person name="Villanueva L."/>
            <person name="Damste J.S.S."/>
        </authorList>
    </citation>
    <scope>NUCLEOTIDE SEQUENCE [LARGE SCALE GENOMIC DNA]</scope>
    <source>
        <strain evidence="1 2">M1P</strain>
    </source>
</reference>
<accession>A0A425Y2S5</accession>
<protein>
    <recommendedName>
        <fullName evidence="3">Helix-hairpin-helix domain-containing protein</fullName>
    </recommendedName>
</protein>
<dbReference type="Proteomes" id="UP000285794">
    <property type="component" value="Unassembled WGS sequence"/>
</dbReference>
<evidence type="ECO:0000313" key="1">
    <source>
        <dbReference type="EMBL" id="RRG22493.1"/>
    </source>
</evidence>
<dbReference type="RefSeq" id="WP_125030118.1">
    <property type="nucleotide sequence ID" value="NZ_JAPXVP010000001.1"/>
</dbReference>
<dbReference type="AlphaFoldDB" id="A0A425Y2S5"/>
<organism evidence="1 2">
    <name type="scientific">Ancylomarina euxinus</name>
    <dbReference type="NCBI Taxonomy" id="2283627"/>
    <lineage>
        <taxon>Bacteria</taxon>
        <taxon>Pseudomonadati</taxon>
        <taxon>Bacteroidota</taxon>
        <taxon>Bacteroidia</taxon>
        <taxon>Marinilabiliales</taxon>
        <taxon>Marinifilaceae</taxon>
        <taxon>Ancylomarina</taxon>
    </lineage>
</organism>
<keyword evidence="2" id="KW-1185">Reference proteome</keyword>